<feature type="compositionally biased region" description="Low complexity" evidence="1">
    <location>
        <begin position="25"/>
        <end position="35"/>
    </location>
</feature>
<reference evidence="2 3" key="1">
    <citation type="submission" date="2019-01" db="EMBL/GenBank/DDBJ databases">
        <title>Draft genome sequence of Psathyrella aberdarensis IHI B618.</title>
        <authorList>
            <person name="Buettner E."/>
            <person name="Kellner H."/>
        </authorList>
    </citation>
    <scope>NUCLEOTIDE SEQUENCE [LARGE SCALE GENOMIC DNA]</scope>
    <source>
        <strain evidence="2 3">IHI B618</strain>
    </source>
</reference>
<dbReference type="Proteomes" id="UP000290288">
    <property type="component" value="Unassembled WGS sequence"/>
</dbReference>
<keyword evidence="3" id="KW-1185">Reference proteome</keyword>
<comment type="caution">
    <text evidence="2">The sequence shown here is derived from an EMBL/GenBank/DDBJ whole genome shotgun (WGS) entry which is preliminary data.</text>
</comment>
<gene>
    <name evidence="2" type="ORF">EST38_g13623</name>
</gene>
<feature type="region of interest" description="Disordered" evidence="1">
    <location>
        <begin position="20"/>
        <end position="41"/>
    </location>
</feature>
<proteinExistence type="predicted"/>
<name>A0A4Q2D1R5_9AGAR</name>
<sequence length="105" mass="11309">MGLEYAALFAKPFSVATVDRKDTKPSPAAASASASEKAEAQSKIDSWVEKLDSAKGTILLKIHKDLCASHMENDAPKIWADLLEAYDPRNPKPAEGICVMGPSHQ</sequence>
<accession>A0A4Q2D1R5</accession>
<evidence type="ECO:0000313" key="3">
    <source>
        <dbReference type="Proteomes" id="UP000290288"/>
    </source>
</evidence>
<protein>
    <submittedName>
        <fullName evidence="2">Uncharacterized protein</fullName>
    </submittedName>
</protein>
<evidence type="ECO:0000313" key="2">
    <source>
        <dbReference type="EMBL" id="RXW12231.1"/>
    </source>
</evidence>
<organism evidence="2 3">
    <name type="scientific">Candolleomyces aberdarensis</name>
    <dbReference type="NCBI Taxonomy" id="2316362"/>
    <lineage>
        <taxon>Eukaryota</taxon>
        <taxon>Fungi</taxon>
        <taxon>Dikarya</taxon>
        <taxon>Basidiomycota</taxon>
        <taxon>Agaricomycotina</taxon>
        <taxon>Agaricomycetes</taxon>
        <taxon>Agaricomycetidae</taxon>
        <taxon>Agaricales</taxon>
        <taxon>Agaricineae</taxon>
        <taxon>Psathyrellaceae</taxon>
        <taxon>Candolleomyces</taxon>
    </lineage>
</organism>
<evidence type="ECO:0000256" key="1">
    <source>
        <dbReference type="SAM" id="MobiDB-lite"/>
    </source>
</evidence>
<dbReference type="AlphaFoldDB" id="A0A4Q2D1R5"/>
<dbReference type="EMBL" id="SDEE01001339">
    <property type="protein sequence ID" value="RXW12231.1"/>
    <property type="molecule type" value="Genomic_DNA"/>
</dbReference>